<feature type="transmembrane region" description="Helical" evidence="1">
    <location>
        <begin position="52"/>
        <end position="72"/>
    </location>
</feature>
<dbReference type="HOGENOM" id="CLU_137927_6_0_0"/>
<dbReference type="KEGG" id="tcm:HL41_00090"/>
<proteinExistence type="predicted"/>
<keyword evidence="1" id="KW-0812">Transmembrane</keyword>
<dbReference type="Pfam" id="PF09527">
    <property type="entry name" value="ATPase_gene1"/>
    <property type="match status" value="1"/>
</dbReference>
<dbReference type="AlphaFoldDB" id="A0A075WSI1"/>
<dbReference type="PaxDb" id="289377-HL41_00090"/>
<accession>A0A075WSI1</accession>
<gene>
    <name evidence="2" type="ORF">HL41_00090</name>
</gene>
<evidence type="ECO:0000256" key="1">
    <source>
        <dbReference type="SAM" id="Phobius"/>
    </source>
</evidence>
<evidence type="ECO:0008006" key="4">
    <source>
        <dbReference type="Google" id="ProtNLM"/>
    </source>
</evidence>
<organism evidence="2 3">
    <name type="scientific">Thermodesulfobacterium commune DSM 2178</name>
    <dbReference type="NCBI Taxonomy" id="289377"/>
    <lineage>
        <taxon>Bacteria</taxon>
        <taxon>Pseudomonadati</taxon>
        <taxon>Thermodesulfobacteriota</taxon>
        <taxon>Thermodesulfobacteria</taxon>
        <taxon>Thermodesulfobacteriales</taxon>
        <taxon>Thermodesulfobacteriaceae</taxon>
        <taxon>Thermodesulfobacterium</taxon>
    </lineage>
</organism>
<feature type="transmembrane region" description="Helical" evidence="1">
    <location>
        <begin position="12"/>
        <end position="40"/>
    </location>
</feature>
<protein>
    <recommendedName>
        <fullName evidence="4">ATPase F0F1</fullName>
    </recommendedName>
</protein>
<dbReference type="RefSeq" id="WP_000660063.1">
    <property type="nucleotide sequence ID" value="NZ_CP008796.1"/>
</dbReference>
<dbReference type="STRING" id="289377.HL41_00090"/>
<dbReference type="eggNOG" id="ENOG502ZF8J">
    <property type="taxonomic scope" value="Bacteria"/>
</dbReference>
<sequence>MKEKKDSAFKFLLEVLAESFTIGIAVVSSVIAGAVVGWLIEEKLLHGRTSPWITTIFIIFGAIGGIKNLIWYTKKRTKDIGKNDKGSKS</sequence>
<dbReference type="InterPro" id="IPR032820">
    <property type="entry name" value="ATPase_put"/>
</dbReference>
<dbReference type="EMBL" id="CP008796">
    <property type="protein sequence ID" value="AIH03363.1"/>
    <property type="molecule type" value="Genomic_DNA"/>
</dbReference>
<evidence type="ECO:0000313" key="3">
    <source>
        <dbReference type="Proteomes" id="UP000028481"/>
    </source>
</evidence>
<reference evidence="2 3" key="1">
    <citation type="journal article" date="2015" name="Genome Announc.">
        <title>Genome Sequence of a Sulfate-Reducing Thermophilic Bacterium, Thermodesulfobacterium commune DSM 2178T (Phylum Thermodesulfobacteria).</title>
        <authorList>
            <person name="Bhatnagar S."/>
            <person name="Badger J.H."/>
            <person name="Madupu R."/>
            <person name="Khouri H.M."/>
            <person name="O'Connor E.M."/>
            <person name="Robb F.T."/>
            <person name="Ward N.L."/>
            <person name="Eisen J.A."/>
        </authorList>
    </citation>
    <scope>NUCLEOTIDE SEQUENCE [LARGE SCALE GENOMIC DNA]</scope>
    <source>
        <strain evidence="2 3">DSM 2178</strain>
    </source>
</reference>
<name>A0A075WSI1_9BACT</name>
<keyword evidence="1" id="KW-0472">Membrane</keyword>
<evidence type="ECO:0000313" key="2">
    <source>
        <dbReference type="EMBL" id="AIH03363.1"/>
    </source>
</evidence>
<keyword evidence="3" id="KW-1185">Reference proteome</keyword>
<keyword evidence="1" id="KW-1133">Transmembrane helix</keyword>
<dbReference type="Proteomes" id="UP000028481">
    <property type="component" value="Chromosome"/>
</dbReference>